<keyword evidence="1" id="KW-0812">Transmembrane</keyword>
<gene>
    <name evidence="2" type="ORF">SAMN04488029_2492</name>
</gene>
<evidence type="ECO:0000256" key="1">
    <source>
        <dbReference type="SAM" id="Phobius"/>
    </source>
</evidence>
<keyword evidence="1" id="KW-1133">Transmembrane helix</keyword>
<reference evidence="2 3" key="1">
    <citation type="submission" date="2017-04" db="EMBL/GenBank/DDBJ databases">
        <authorList>
            <person name="Afonso C.L."/>
            <person name="Miller P.J."/>
            <person name="Scott M.A."/>
            <person name="Spackman E."/>
            <person name="Goraichik I."/>
            <person name="Dimitrov K.M."/>
            <person name="Suarez D.L."/>
            <person name="Swayne D.E."/>
        </authorList>
    </citation>
    <scope>NUCLEOTIDE SEQUENCE [LARGE SCALE GENOMIC DNA]</scope>
    <source>
        <strain evidence="2 3">DSM 26133</strain>
    </source>
</reference>
<feature type="transmembrane region" description="Helical" evidence="1">
    <location>
        <begin position="77"/>
        <end position="94"/>
    </location>
</feature>
<feature type="transmembrane region" description="Helical" evidence="1">
    <location>
        <begin position="100"/>
        <end position="123"/>
    </location>
</feature>
<keyword evidence="3" id="KW-1185">Reference proteome</keyword>
<name>A0A1W2GFG0_REIFA</name>
<dbReference type="STRING" id="692418.SAMN04488029_2492"/>
<feature type="transmembrane region" description="Helical" evidence="1">
    <location>
        <begin position="35"/>
        <end position="56"/>
    </location>
</feature>
<evidence type="ECO:0000313" key="2">
    <source>
        <dbReference type="EMBL" id="SMD35390.1"/>
    </source>
</evidence>
<accession>A0A1W2GFG0</accession>
<proteinExistence type="predicted"/>
<organism evidence="2 3">
    <name type="scientific">Reichenbachiella faecimaris</name>
    <dbReference type="NCBI Taxonomy" id="692418"/>
    <lineage>
        <taxon>Bacteria</taxon>
        <taxon>Pseudomonadati</taxon>
        <taxon>Bacteroidota</taxon>
        <taxon>Cytophagia</taxon>
        <taxon>Cytophagales</taxon>
        <taxon>Reichenbachiellaceae</taxon>
        <taxon>Reichenbachiella</taxon>
    </lineage>
</organism>
<evidence type="ECO:0000313" key="3">
    <source>
        <dbReference type="Proteomes" id="UP000192472"/>
    </source>
</evidence>
<sequence>MRINNIIWLLYVVLVAIAILFNGEEHPFISHGPYPIGKSIIWCAFLAFSGYSYFCSAKESLFRTIKSMLKLHWGRQIGTDLYLGLVLFMLFMFFHQESWLIPLFWLLPVLAFANLATLLYLALHYDSIVRLLLS</sequence>
<keyword evidence="1" id="KW-0472">Membrane</keyword>
<dbReference type="EMBL" id="FWYF01000002">
    <property type="protein sequence ID" value="SMD35390.1"/>
    <property type="molecule type" value="Genomic_DNA"/>
</dbReference>
<protein>
    <submittedName>
        <fullName evidence="2">Uncharacterized protein</fullName>
    </submittedName>
</protein>
<dbReference type="Proteomes" id="UP000192472">
    <property type="component" value="Unassembled WGS sequence"/>
</dbReference>
<dbReference type="AlphaFoldDB" id="A0A1W2GFG0"/>
<feature type="transmembrane region" description="Helical" evidence="1">
    <location>
        <begin position="7"/>
        <end position="23"/>
    </location>
</feature>